<keyword evidence="2" id="KW-1133">Transmembrane helix</keyword>
<accession>A0A2D0NCM2</accession>
<feature type="compositionally biased region" description="Polar residues" evidence="1">
    <location>
        <begin position="459"/>
        <end position="470"/>
    </location>
</feature>
<evidence type="ECO:0000256" key="2">
    <source>
        <dbReference type="SAM" id="Phobius"/>
    </source>
</evidence>
<dbReference type="AlphaFoldDB" id="A0A2D0NCM2"/>
<feature type="transmembrane region" description="Helical" evidence="2">
    <location>
        <begin position="97"/>
        <end position="118"/>
    </location>
</feature>
<sequence length="556" mass="60735">MKIHKTLPEENIQWKADSPSVRGMRLILPIAALLSAVSLAGGIAAFLEIELSSTLGILAVILFAVGAWYFDSLAVSSGQSVVRDFILGKGEQIEMGTLFWINVAFAAIISLAMVYGSFQMSRNGIAYLVLEVRSARAIATQTDTVLTESVTGAAAQNDAILQAKQKAYDARVAAVQATYAGRIEALEAEIDRRRRQRNQENRYHIDNQVQKLKKQIGEVKAEQGAELAKLATAFAAEQDRLLAGNEDLQEVAVEDAKAASMRQKEQQAVKDRMDRSLSTLVSSIFSWSVVLMLIIGLRLTMLETRNGILPNPILTNADVSGQAMLFRFLLAVPHFIFSCLAWLSEWLYRKAPKHRTPVVDNDLVDFKSAQAKVVAIRKESKAKPKKAAAALTEIGFKRSGELAAQGPEVGSGKVGSGMVEQEKLGSAKVGSSAAEPEKVGSKKPGSDPKKLANKGSRFFSGTKTPKSETGTPAKVGSETNLSEAEKELIRQIRYSKKELTKYKKRVASSYQKIKADERAGKTPKTQTLNAYENRKSKVDELTAEIEQLEAKLKSMS</sequence>
<comment type="caution">
    <text evidence="3">The sequence shown here is derived from an EMBL/GenBank/DDBJ whole genome shotgun (WGS) entry which is preliminary data.</text>
</comment>
<evidence type="ECO:0000256" key="1">
    <source>
        <dbReference type="SAM" id="MobiDB-lite"/>
    </source>
</evidence>
<dbReference type="EMBL" id="PDUD01000018">
    <property type="protein sequence ID" value="PHN06148.1"/>
    <property type="molecule type" value="Genomic_DNA"/>
</dbReference>
<feature type="transmembrane region" description="Helical" evidence="2">
    <location>
        <begin position="54"/>
        <end position="70"/>
    </location>
</feature>
<keyword evidence="4" id="KW-1185">Reference proteome</keyword>
<keyword evidence="2" id="KW-0472">Membrane</keyword>
<evidence type="ECO:0008006" key="5">
    <source>
        <dbReference type="Google" id="ProtNLM"/>
    </source>
</evidence>
<feature type="compositionally biased region" description="Basic and acidic residues" evidence="1">
    <location>
        <begin position="435"/>
        <end position="450"/>
    </location>
</feature>
<organism evidence="3 4">
    <name type="scientific">Flavilitoribacter nigricans (strain ATCC 23147 / DSM 23189 / NBRC 102662 / NCIMB 1420 / SS-2)</name>
    <name type="common">Lewinella nigricans</name>
    <dbReference type="NCBI Taxonomy" id="1122177"/>
    <lineage>
        <taxon>Bacteria</taxon>
        <taxon>Pseudomonadati</taxon>
        <taxon>Bacteroidota</taxon>
        <taxon>Saprospiria</taxon>
        <taxon>Saprospirales</taxon>
        <taxon>Lewinellaceae</taxon>
        <taxon>Flavilitoribacter</taxon>
    </lineage>
</organism>
<dbReference type="Proteomes" id="UP000223913">
    <property type="component" value="Unassembled WGS sequence"/>
</dbReference>
<feature type="region of interest" description="Disordered" evidence="1">
    <location>
        <begin position="425"/>
        <end position="481"/>
    </location>
</feature>
<feature type="transmembrane region" description="Helical" evidence="2">
    <location>
        <begin position="26"/>
        <end position="47"/>
    </location>
</feature>
<gene>
    <name evidence="3" type="ORF">CRP01_11225</name>
</gene>
<evidence type="ECO:0000313" key="3">
    <source>
        <dbReference type="EMBL" id="PHN06148.1"/>
    </source>
</evidence>
<protein>
    <recommendedName>
        <fullName evidence="5">DUF4407 domain-containing protein</fullName>
    </recommendedName>
</protein>
<feature type="transmembrane region" description="Helical" evidence="2">
    <location>
        <begin position="321"/>
        <end position="343"/>
    </location>
</feature>
<reference evidence="3 4" key="1">
    <citation type="submission" date="2017-10" db="EMBL/GenBank/DDBJ databases">
        <title>The draft genome sequence of Lewinella nigricans NBRC 102662.</title>
        <authorList>
            <person name="Wang K."/>
        </authorList>
    </citation>
    <scope>NUCLEOTIDE SEQUENCE [LARGE SCALE GENOMIC DNA]</scope>
    <source>
        <strain evidence="3 4">NBRC 102662</strain>
    </source>
</reference>
<feature type="transmembrane region" description="Helical" evidence="2">
    <location>
        <begin position="280"/>
        <end position="301"/>
    </location>
</feature>
<keyword evidence="2" id="KW-0812">Transmembrane</keyword>
<dbReference type="RefSeq" id="WP_099150132.1">
    <property type="nucleotide sequence ID" value="NZ_PDUD01000018.1"/>
</dbReference>
<evidence type="ECO:0000313" key="4">
    <source>
        <dbReference type="Proteomes" id="UP000223913"/>
    </source>
</evidence>
<proteinExistence type="predicted"/>
<name>A0A2D0NCM2_FLAN2</name>